<dbReference type="EMBL" id="AAFI02000223">
    <property type="protein sequence ID" value="EAL60503.1"/>
    <property type="molecule type" value="Genomic_DNA"/>
</dbReference>
<dbReference type="Proteomes" id="UP000002195">
    <property type="component" value="Unassembled WGS sequence"/>
</dbReference>
<keyword evidence="2" id="KW-1133">Transmembrane helix</keyword>
<dbReference type="PhylomeDB" id="Q54B73"/>
<keyword evidence="5" id="KW-1185">Reference proteome</keyword>
<feature type="region of interest" description="Disordered" evidence="1">
    <location>
        <begin position="457"/>
        <end position="508"/>
    </location>
</feature>
<dbReference type="PANTHER" id="PTHR42924:SF3">
    <property type="entry name" value="POLYMERASE_HISTIDINOL PHOSPHATASE N-TERMINAL DOMAIN-CONTAINING PROTEIN"/>
    <property type="match status" value="1"/>
</dbReference>
<dbReference type="RefSeq" id="XP_628915.1">
    <property type="nucleotide sequence ID" value="XM_628913.1"/>
</dbReference>
<keyword evidence="2" id="KW-0812">Transmembrane</keyword>
<feature type="transmembrane region" description="Helical" evidence="2">
    <location>
        <begin position="416"/>
        <end position="441"/>
    </location>
</feature>
<dbReference type="SUPFAM" id="SSF89550">
    <property type="entry name" value="PHP domain-like"/>
    <property type="match status" value="1"/>
</dbReference>
<feature type="compositionally biased region" description="Low complexity" evidence="1">
    <location>
        <begin position="487"/>
        <end position="508"/>
    </location>
</feature>
<gene>
    <name evidence="4" type="ORF">DDB_G0293864</name>
</gene>
<feature type="domain" description="Polymerase/histidinol phosphatase N-terminal" evidence="3">
    <location>
        <begin position="143"/>
        <end position="211"/>
    </location>
</feature>
<dbReference type="eggNOG" id="ENOG502RZ71">
    <property type="taxonomic scope" value="Eukaryota"/>
</dbReference>
<feature type="transmembrane region" description="Helical" evidence="2">
    <location>
        <begin position="370"/>
        <end position="387"/>
    </location>
</feature>
<dbReference type="PaxDb" id="44689-DDB0192166"/>
<dbReference type="AlphaFoldDB" id="Q54B73"/>
<dbReference type="OMA" id="LSPWIYI"/>
<proteinExistence type="predicted"/>
<name>Q54B73_DICDI</name>
<dbReference type="InterPro" id="IPR003141">
    <property type="entry name" value="Pol/His_phosphatase_N"/>
</dbReference>
<dbReference type="Pfam" id="PF02811">
    <property type="entry name" value="PHP"/>
    <property type="match status" value="1"/>
</dbReference>
<evidence type="ECO:0000256" key="1">
    <source>
        <dbReference type="SAM" id="MobiDB-lite"/>
    </source>
</evidence>
<dbReference type="VEuPathDB" id="AmoebaDB:DDB_G0293864"/>
<evidence type="ECO:0000313" key="5">
    <source>
        <dbReference type="Proteomes" id="UP000002195"/>
    </source>
</evidence>
<keyword evidence="2" id="KW-0472">Membrane</keyword>
<dbReference type="KEGG" id="ddi:DDB_G0293864"/>
<dbReference type="dictyBase" id="DDB_G0293864"/>
<evidence type="ECO:0000259" key="3">
    <source>
        <dbReference type="SMART" id="SM00481"/>
    </source>
</evidence>
<protein>
    <recommendedName>
        <fullName evidence="3">Polymerase/histidinol phosphatase N-terminal domain-containing protein</fullName>
    </recommendedName>
</protein>
<accession>Q54B73</accession>
<dbReference type="FunCoup" id="Q54B73">
    <property type="interactions" value="1"/>
</dbReference>
<dbReference type="PANTHER" id="PTHR42924">
    <property type="entry name" value="EXONUCLEASE"/>
    <property type="match status" value="1"/>
</dbReference>
<dbReference type="SMR" id="Q54B73"/>
<sequence length="508" mass="58844">MNYYQNLNENNQFKYKPNYNYNNNNNKYINNNYKNNNNNLLLKIMKKIKIKILNLIEFLKFNFKKTNFKIIFKQIGIQLLFMCLLFGIIAPISILLYNNSPSKYLGNKIQFSSEDIYSPIENNISIYDRKEFPQQWSQVNILLDPHSHTTYSDGTLTPEENIKWHISNGFNAMFMTDHNKIEGGLEGQRIAQKKYSSKILVVPGIEWTNCRCHLNLIGINVNVPLIKFPTNKEIKEIIDFVHSQGGLVILNHYPWSYWAGLDQPSMEEWYEMGIDFLEVVNIDTMDYQGIVFCKDHDLRYVTGSDFHSNQHAYSWTVFNIPQLPHGSIPTQDQLIKTLLDKSTKTSFAFDSLASKTVSVKSNKLTLNPTFIFLSPWIYIGGFFHSFFELKKGMYSFVDGSCTEQIVDIHTNELVSLVAWIFFIFIIAQLLYFTLIFTLNYLKSKFKNKSKESTTINKEDFEKEKETEIENEKQSSINLDDNCDNCESSGSSSNSSDIISDNSSISSND</sequence>
<dbReference type="InParanoid" id="Q54B73"/>
<comment type="caution">
    <text evidence="4">The sequence shown here is derived from an EMBL/GenBank/DDBJ whole genome shotgun (WGS) entry which is preliminary data.</text>
</comment>
<dbReference type="InterPro" id="IPR052018">
    <property type="entry name" value="PHP_domain"/>
</dbReference>
<reference evidence="4 5" key="1">
    <citation type="journal article" date="2005" name="Nature">
        <title>The genome of the social amoeba Dictyostelium discoideum.</title>
        <authorList>
            <consortium name="The Dictyostelium discoideum Sequencing Consortium"/>
            <person name="Eichinger L."/>
            <person name="Pachebat J.A."/>
            <person name="Glockner G."/>
            <person name="Rajandream M.A."/>
            <person name="Sucgang R."/>
            <person name="Berriman M."/>
            <person name="Song J."/>
            <person name="Olsen R."/>
            <person name="Szafranski K."/>
            <person name="Xu Q."/>
            <person name="Tunggal B."/>
            <person name="Kummerfeld S."/>
            <person name="Madera M."/>
            <person name="Konfortov B.A."/>
            <person name="Rivero F."/>
            <person name="Bankier A.T."/>
            <person name="Lehmann R."/>
            <person name="Hamlin N."/>
            <person name="Davies R."/>
            <person name="Gaudet P."/>
            <person name="Fey P."/>
            <person name="Pilcher K."/>
            <person name="Chen G."/>
            <person name="Saunders D."/>
            <person name="Sodergren E."/>
            <person name="Davis P."/>
            <person name="Kerhornou A."/>
            <person name="Nie X."/>
            <person name="Hall N."/>
            <person name="Anjard C."/>
            <person name="Hemphill L."/>
            <person name="Bason N."/>
            <person name="Farbrother P."/>
            <person name="Desany B."/>
            <person name="Just E."/>
            <person name="Morio T."/>
            <person name="Rost R."/>
            <person name="Churcher C."/>
            <person name="Cooper J."/>
            <person name="Haydock S."/>
            <person name="van Driessche N."/>
            <person name="Cronin A."/>
            <person name="Goodhead I."/>
            <person name="Muzny D."/>
            <person name="Mourier T."/>
            <person name="Pain A."/>
            <person name="Lu M."/>
            <person name="Harper D."/>
            <person name="Lindsay R."/>
            <person name="Hauser H."/>
            <person name="James K."/>
            <person name="Quiles M."/>
            <person name="Madan Babu M."/>
            <person name="Saito T."/>
            <person name="Buchrieser C."/>
            <person name="Wardroper A."/>
            <person name="Felder M."/>
            <person name="Thangavelu M."/>
            <person name="Johnson D."/>
            <person name="Knights A."/>
            <person name="Loulseged H."/>
            <person name="Mungall K."/>
            <person name="Oliver K."/>
            <person name="Price C."/>
            <person name="Quail M.A."/>
            <person name="Urushihara H."/>
            <person name="Hernandez J."/>
            <person name="Rabbinowitsch E."/>
            <person name="Steffen D."/>
            <person name="Sanders M."/>
            <person name="Ma J."/>
            <person name="Kohara Y."/>
            <person name="Sharp S."/>
            <person name="Simmonds M."/>
            <person name="Spiegler S."/>
            <person name="Tivey A."/>
            <person name="Sugano S."/>
            <person name="White B."/>
            <person name="Walker D."/>
            <person name="Woodward J."/>
            <person name="Winckler T."/>
            <person name="Tanaka Y."/>
            <person name="Shaulsky G."/>
            <person name="Schleicher M."/>
            <person name="Weinstock G."/>
            <person name="Rosenthal A."/>
            <person name="Cox E.C."/>
            <person name="Chisholm R.L."/>
            <person name="Gibbs R."/>
            <person name="Loomis W.F."/>
            <person name="Platzer M."/>
            <person name="Kay R.R."/>
            <person name="Williams J."/>
            <person name="Dear P.H."/>
            <person name="Noegel A.A."/>
            <person name="Barrell B."/>
            <person name="Kuspa A."/>
        </authorList>
    </citation>
    <scope>NUCLEOTIDE SEQUENCE [LARGE SCALE GENOMIC DNA]</scope>
    <source>
        <strain evidence="4 5">AX4</strain>
    </source>
</reference>
<dbReference type="InterPro" id="IPR004013">
    <property type="entry name" value="PHP_dom"/>
</dbReference>
<dbReference type="SMART" id="SM00481">
    <property type="entry name" value="POLIIIAc"/>
    <property type="match status" value="1"/>
</dbReference>
<organism evidence="4 5">
    <name type="scientific">Dictyostelium discoideum</name>
    <name type="common">Social amoeba</name>
    <dbReference type="NCBI Taxonomy" id="44689"/>
    <lineage>
        <taxon>Eukaryota</taxon>
        <taxon>Amoebozoa</taxon>
        <taxon>Evosea</taxon>
        <taxon>Eumycetozoa</taxon>
        <taxon>Dictyostelia</taxon>
        <taxon>Dictyosteliales</taxon>
        <taxon>Dictyosteliaceae</taxon>
        <taxon>Dictyostelium</taxon>
    </lineage>
</organism>
<dbReference type="GeneID" id="8629456"/>
<feature type="compositionally biased region" description="Basic and acidic residues" evidence="1">
    <location>
        <begin position="457"/>
        <end position="472"/>
    </location>
</feature>
<dbReference type="GO" id="GO:0004534">
    <property type="term" value="F:5'-3' RNA exonuclease activity"/>
    <property type="evidence" value="ECO:0000318"/>
    <property type="project" value="GO_Central"/>
</dbReference>
<dbReference type="Gene3D" id="3.20.20.140">
    <property type="entry name" value="Metal-dependent hydrolases"/>
    <property type="match status" value="1"/>
</dbReference>
<dbReference type="HOGENOM" id="CLU_536867_0_0_1"/>
<dbReference type="InterPro" id="IPR016195">
    <property type="entry name" value="Pol/histidinol_Pase-like"/>
</dbReference>
<feature type="transmembrane region" description="Helical" evidence="2">
    <location>
        <begin position="75"/>
        <end position="97"/>
    </location>
</feature>
<evidence type="ECO:0000313" key="4">
    <source>
        <dbReference type="EMBL" id="EAL60503.1"/>
    </source>
</evidence>
<dbReference type="GO" id="GO:0035312">
    <property type="term" value="F:5'-3' DNA exonuclease activity"/>
    <property type="evidence" value="ECO:0000318"/>
    <property type="project" value="GO_Central"/>
</dbReference>
<evidence type="ECO:0000256" key="2">
    <source>
        <dbReference type="SAM" id="Phobius"/>
    </source>
</evidence>